<dbReference type="AlphaFoldDB" id="W4QZ81"/>
<comment type="caution">
    <text evidence="5">The sequence shown here is derived from an EMBL/GenBank/DDBJ whole genome shotgun (WGS) entry which is preliminary data.</text>
</comment>
<dbReference type="Gene3D" id="3.30.1360.20">
    <property type="entry name" value="Transcriptional coactivator/pterin dehydratase"/>
    <property type="match status" value="1"/>
</dbReference>
<dbReference type="InterPro" id="IPR001533">
    <property type="entry name" value="Pterin_deHydtase"/>
</dbReference>
<evidence type="ECO:0000256" key="3">
    <source>
        <dbReference type="ARBA" id="ARBA00013252"/>
    </source>
</evidence>
<keyword evidence="4" id="KW-0456">Lyase</keyword>
<evidence type="ECO:0000313" key="6">
    <source>
        <dbReference type="Proteomes" id="UP000018896"/>
    </source>
</evidence>
<gene>
    <name evidence="5" type="ORF">JCM9157_4206</name>
</gene>
<dbReference type="GO" id="GO:0006729">
    <property type="term" value="P:tetrahydrobiopterin biosynthetic process"/>
    <property type="evidence" value="ECO:0007669"/>
    <property type="project" value="InterPro"/>
</dbReference>
<comment type="similarity">
    <text evidence="2">Belongs to the pterin-4-alpha-carbinolamine dehydratase family.</text>
</comment>
<name>W4QZ81_HALA3</name>
<evidence type="ECO:0000256" key="1">
    <source>
        <dbReference type="ARBA" id="ARBA00001554"/>
    </source>
</evidence>
<sequence>MDKLTDREIEIRLVELDRWKIVDEKWLEKKYRFGEYLNGIDFVQKVAHRSEQENHHPFISIDYKLISVRISSWKARGLTDLDFQLAKQYDEIFEHIITK</sequence>
<evidence type="ECO:0000313" key="5">
    <source>
        <dbReference type="EMBL" id="GAE36968.1"/>
    </source>
</evidence>
<keyword evidence="6" id="KW-1185">Reference proteome</keyword>
<dbReference type="PANTHER" id="PTHR12599:SF0">
    <property type="entry name" value="PTERIN-4-ALPHA-CARBINOLAMINE DEHYDRATASE"/>
    <property type="match status" value="1"/>
</dbReference>
<dbReference type="NCBIfam" id="NF002017">
    <property type="entry name" value="PRK00823.1-2"/>
    <property type="match status" value="1"/>
</dbReference>
<evidence type="ECO:0000256" key="2">
    <source>
        <dbReference type="ARBA" id="ARBA00006472"/>
    </source>
</evidence>
<dbReference type="Proteomes" id="UP000018896">
    <property type="component" value="Unassembled WGS sequence"/>
</dbReference>
<reference evidence="5 6" key="1">
    <citation type="journal article" date="2014" name="Genome Announc.">
        <title>Draft Genome Sequences of Three Alkaliphilic Bacillus Strains, Bacillus wakoensis JCM 9140T, Bacillus akibai JCM 9157T, and Bacillus hemicellulosilyticus JCM 9152T.</title>
        <authorList>
            <person name="Yuki M."/>
            <person name="Oshima K."/>
            <person name="Suda W."/>
            <person name="Oshida Y."/>
            <person name="Kitamura K."/>
            <person name="Iida T."/>
            <person name="Hattori M."/>
            <person name="Ohkuma M."/>
        </authorList>
    </citation>
    <scope>NUCLEOTIDE SEQUENCE [LARGE SCALE GENOMIC DNA]</scope>
    <source>
        <strain evidence="5 6">JCM 9157</strain>
    </source>
</reference>
<dbReference type="eggNOG" id="COG2154">
    <property type="taxonomic scope" value="Bacteria"/>
</dbReference>
<accession>W4QZ81</accession>
<dbReference type="EC" id="4.2.1.96" evidence="3"/>
<dbReference type="InterPro" id="IPR036428">
    <property type="entry name" value="PCD_sf"/>
</dbReference>
<dbReference type="EMBL" id="BAUV01000048">
    <property type="protein sequence ID" value="GAE36968.1"/>
    <property type="molecule type" value="Genomic_DNA"/>
</dbReference>
<dbReference type="OrthoDB" id="9800108at2"/>
<proteinExistence type="inferred from homology"/>
<dbReference type="RefSeq" id="WP_035667268.1">
    <property type="nucleotide sequence ID" value="NZ_BAUV01000048.1"/>
</dbReference>
<dbReference type="SUPFAM" id="SSF55248">
    <property type="entry name" value="PCD-like"/>
    <property type="match status" value="1"/>
</dbReference>
<organism evidence="5 6">
    <name type="scientific">Halalkalibacter akibai (strain ATCC 43226 / DSM 21942 / CIP 109018 / JCM 9157 / 1139)</name>
    <name type="common">Bacillus akibai</name>
    <dbReference type="NCBI Taxonomy" id="1236973"/>
    <lineage>
        <taxon>Bacteria</taxon>
        <taxon>Bacillati</taxon>
        <taxon>Bacillota</taxon>
        <taxon>Bacilli</taxon>
        <taxon>Bacillales</taxon>
        <taxon>Bacillaceae</taxon>
        <taxon>Halalkalibacter</taxon>
    </lineage>
</organism>
<dbReference type="Pfam" id="PF01329">
    <property type="entry name" value="Pterin_4a"/>
    <property type="match status" value="1"/>
</dbReference>
<evidence type="ECO:0000256" key="4">
    <source>
        <dbReference type="ARBA" id="ARBA00023239"/>
    </source>
</evidence>
<dbReference type="PANTHER" id="PTHR12599">
    <property type="entry name" value="PTERIN-4-ALPHA-CARBINOLAMINE DEHYDRATASE"/>
    <property type="match status" value="1"/>
</dbReference>
<dbReference type="CDD" id="cd00488">
    <property type="entry name" value="PCD_DCoH"/>
    <property type="match status" value="1"/>
</dbReference>
<dbReference type="STRING" id="1236973.JCM9157_4206"/>
<protein>
    <recommendedName>
        <fullName evidence="3">4a-hydroxytetrahydrobiopterin dehydratase</fullName>
        <ecNumber evidence="3">4.2.1.96</ecNumber>
    </recommendedName>
</protein>
<comment type="catalytic activity">
    <reaction evidence="1">
        <text>(4aS,6R)-4a-hydroxy-L-erythro-5,6,7,8-tetrahydrobiopterin = (6R)-L-erythro-6,7-dihydrobiopterin + H2O</text>
        <dbReference type="Rhea" id="RHEA:11920"/>
        <dbReference type="ChEBI" id="CHEBI:15377"/>
        <dbReference type="ChEBI" id="CHEBI:15642"/>
        <dbReference type="ChEBI" id="CHEBI:43120"/>
        <dbReference type="EC" id="4.2.1.96"/>
    </reaction>
</comment>
<dbReference type="GO" id="GO:0008124">
    <property type="term" value="F:4-alpha-hydroxytetrahydrobiopterin dehydratase activity"/>
    <property type="evidence" value="ECO:0007669"/>
    <property type="project" value="UniProtKB-EC"/>
</dbReference>